<feature type="transmembrane region" description="Helical" evidence="1">
    <location>
        <begin position="7"/>
        <end position="28"/>
    </location>
</feature>
<accession>A0A1V3WRR5</accession>
<dbReference type="Proteomes" id="UP000189229">
    <property type="component" value="Unassembled WGS sequence"/>
</dbReference>
<sequence length="64" mass="6983">MAATQPLVLAFVALIAFVMLLVSVHSMFLALKGVLMTLLSVAAAYGSLVMVFQWAGRRNWAFHT</sequence>
<evidence type="ECO:0000313" key="3">
    <source>
        <dbReference type="Proteomes" id="UP000189229"/>
    </source>
</evidence>
<proteinExistence type="predicted"/>
<protein>
    <submittedName>
        <fullName evidence="2">Putative membrane protein</fullName>
    </submittedName>
</protein>
<keyword evidence="1" id="KW-0472">Membrane</keyword>
<keyword evidence="1" id="KW-0812">Transmembrane</keyword>
<dbReference type="AlphaFoldDB" id="A0A1V3WRR5"/>
<keyword evidence="1" id="KW-1133">Transmembrane helix</keyword>
<reference evidence="2 3" key="1">
    <citation type="submission" date="2017-02" db="EMBL/GenBank/DDBJ databases">
        <title>Complete genome sequences of Mycobacterium kansasii strains isolated from rhesus macaques.</title>
        <authorList>
            <person name="Panda A."/>
            <person name="Nagaraj S."/>
            <person name="Zhao X."/>
            <person name="Tettelin H."/>
            <person name="Detolla L.J."/>
        </authorList>
    </citation>
    <scope>NUCLEOTIDE SEQUENCE [LARGE SCALE GENOMIC DNA]</scope>
    <source>
        <strain evidence="2 3">11-3813</strain>
    </source>
</reference>
<dbReference type="EMBL" id="MVBM01000007">
    <property type="protein sequence ID" value="OOK69166.1"/>
    <property type="molecule type" value="Genomic_DNA"/>
</dbReference>
<evidence type="ECO:0000256" key="1">
    <source>
        <dbReference type="SAM" id="Phobius"/>
    </source>
</evidence>
<name>A0A1V3WRR5_MYCKA</name>
<comment type="caution">
    <text evidence="2">The sequence shown here is derived from an EMBL/GenBank/DDBJ whole genome shotgun (WGS) entry which is preliminary data.</text>
</comment>
<gene>
    <name evidence="2" type="ORF">BZL30_6786</name>
</gene>
<evidence type="ECO:0000313" key="2">
    <source>
        <dbReference type="EMBL" id="OOK69166.1"/>
    </source>
</evidence>
<organism evidence="2 3">
    <name type="scientific">Mycobacterium kansasii</name>
    <dbReference type="NCBI Taxonomy" id="1768"/>
    <lineage>
        <taxon>Bacteria</taxon>
        <taxon>Bacillati</taxon>
        <taxon>Actinomycetota</taxon>
        <taxon>Actinomycetes</taxon>
        <taxon>Mycobacteriales</taxon>
        <taxon>Mycobacteriaceae</taxon>
        <taxon>Mycobacterium</taxon>
    </lineage>
</organism>
<feature type="transmembrane region" description="Helical" evidence="1">
    <location>
        <begin position="34"/>
        <end position="55"/>
    </location>
</feature>